<dbReference type="Proteomes" id="UP001216709">
    <property type="component" value="Unassembled WGS sequence"/>
</dbReference>
<gene>
    <name evidence="1" type="ORF">PVN32_24860</name>
</gene>
<name>A0AAW6KNK4_9BACI</name>
<dbReference type="AlphaFoldDB" id="A0AAW6KNK4"/>
<dbReference type="EMBL" id="JARAFO010000408">
    <property type="protein sequence ID" value="MDE1455336.1"/>
    <property type="molecule type" value="Genomic_DNA"/>
</dbReference>
<evidence type="ECO:0000313" key="1">
    <source>
        <dbReference type="EMBL" id="MDE1455336.1"/>
    </source>
</evidence>
<proteinExistence type="predicted"/>
<sequence>MTVTLDFSHAAVTGQGFIALAALRVRPNRIRSVLRLAFDDSRAGLIYRLILKENANRTIE</sequence>
<organism evidence="1 2">
    <name type="scientific">Bacillus paralicheniformis</name>
    <dbReference type="NCBI Taxonomy" id="1648923"/>
    <lineage>
        <taxon>Bacteria</taxon>
        <taxon>Bacillati</taxon>
        <taxon>Bacillota</taxon>
        <taxon>Bacilli</taxon>
        <taxon>Bacillales</taxon>
        <taxon>Bacillaceae</taxon>
        <taxon>Bacillus</taxon>
    </lineage>
</organism>
<accession>A0AAW6KNK4</accession>
<dbReference type="RefSeq" id="WP_106071025.1">
    <property type="nucleotide sequence ID" value="NZ_AP025342.1"/>
</dbReference>
<comment type="caution">
    <text evidence="1">The sequence shown here is derived from an EMBL/GenBank/DDBJ whole genome shotgun (WGS) entry which is preliminary data.</text>
</comment>
<protein>
    <submittedName>
        <fullName evidence="1">Uncharacterized protein</fullName>
    </submittedName>
</protein>
<evidence type="ECO:0000313" key="2">
    <source>
        <dbReference type="Proteomes" id="UP001216709"/>
    </source>
</evidence>
<reference evidence="1" key="1">
    <citation type="submission" date="2022-12" db="EMBL/GenBank/DDBJ databases">
        <title>Draft Genome Sequences of Bacillus licheniformis and Bacillus paralicheniformis strains isolated from Irish skim milk powders.</title>
        <authorList>
            <person name="Lourenco A."/>
            <person name="Li F."/>
            <person name="Geraldine D."/>
            <person name="Tobin J.T."/>
            <person name="Butler F."/>
            <person name="Jordan K."/>
            <person name="Obrien T."/>
        </authorList>
    </citation>
    <scope>NUCLEOTIDE SEQUENCE</scope>
    <source>
        <strain evidence="1">3370</strain>
    </source>
</reference>